<keyword evidence="1" id="KW-1133">Transmembrane helix</keyword>
<accession>A0A1W1C4N3</accession>
<reference evidence="2" key="1">
    <citation type="submission" date="2016-10" db="EMBL/GenBank/DDBJ databases">
        <authorList>
            <person name="de Groot N.N."/>
        </authorList>
    </citation>
    <scope>NUCLEOTIDE SEQUENCE</scope>
</reference>
<protein>
    <submittedName>
        <fullName evidence="2">Uncharacterized protein</fullName>
    </submittedName>
</protein>
<feature type="transmembrane region" description="Helical" evidence="1">
    <location>
        <begin position="32"/>
        <end position="51"/>
    </location>
</feature>
<gene>
    <name evidence="2" type="ORF">MNB_SV-8-1123</name>
</gene>
<sequence>MKLLQYFFGIVIAQLALFSLVLLNSGTLTAESLLRIGVPALFIALVIAFWFNSIARHHSKDVVSAAKEEFASEREKIKINAERAKMRVHKEAQKKIIKETTKAHAKANFKVGAAFAGLIGVGALFVMAQMVTAGLLVISASAGAMGGYYLRSKRDRYRELPAIEVKAIENKPKKLEKKDA</sequence>
<feature type="transmembrane region" description="Helical" evidence="1">
    <location>
        <begin position="107"/>
        <end position="127"/>
    </location>
</feature>
<evidence type="ECO:0000256" key="1">
    <source>
        <dbReference type="SAM" id="Phobius"/>
    </source>
</evidence>
<dbReference type="AlphaFoldDB" id="A0A1W1C4N3"/>
<organism evidence="2">
    <name type="scientific">hydrothermal vent metagenome</name>
    <dbReference type="NCBI Taxonomy" id="652676"/>
    <lineage>
        <taxon>unclassified sequences</taxon>
        <taxon>metagenomes</taxon>
        <taxon>ecological metagenomes</taxon>
    </lineage>
</organism>
<evidence type="ECO:0000313" key="2">
    <source>
        <dbReference type="EMBL" id="SFV60677.1"/>
    </source>
</evidence>
<keyword evidence="1" id="KW-0812">Transmembrane</keyword>
<proteinExistence type="predicted"/>
<name>A0A1W1C4N3_9ZZZZ</name>
<keyword evidence="1" id="KW-0472">Membrane</keyword>
<dbReference type="EMBL" id="FPHD01000055">
    <property type="protein sequence ID" value="SFV60677.1"/>
    <property type="molecule type" value="Genomic_DNA"/>
</dbReference>
<feature type="transmembrane region" description="Helical" evidence="1">
    <location>
        <begin position="7"/>
        <end position="26"/>
    </location>
</feature>
<feature type="transmembrane region" description="Helical" evidence="1">
    <location>
        <begin position="133"/>
        <end position="150"/>
    </location>
</feature>